<reference evidence="2 3" key="3">
    <citation type="journal article" date="2013" name="Rice">
        <title>Improvement of the Oryza sativa Nipponbare reference genome using next generation sequence and optical map data.</title>
        <authorList>
            <person name="Kawahara Y."/>
            <person name="de la Bastide M."/>
            <person name="Hamilton J.P."/>
            <person name="Kanamori H."/>
            <person name="McCombie W.R."/>
            <person name="Ouyang S."/>
            <person name="Schwartz D.C."/>
            <person name="Tanaka T."/>
            <person name="Wu J."/>
            <person name="Zhou S."/>
            <person name="Childs K.L."/>
            <person name="Davidson R.M."/>
            <person name="Lin H."/>
            <person name="Quesada-Ocampo L."/>
            <person name="Vaillancourt B."/>
            <person name="Sakai H."/>
            <person name="Lee S.S."/>
            <person name="Kim J."/>
            <person name="Numa H."/>
            <person name="Itoh T."/>
            <person name="Buell C.R."/>
            <person name="Matsumoto T."/>
        </authorList>
    </citation>
    <scope>NUCLEOTIDE SEQUENCE [LARGE SCALE GENOMIC DNA]</scope>
    <source>
        <strain evidence="3">cv. Nipponbare</strain>
    </source>
</reference>
<feature type="transmembrane region" description="Helical" evidence="1">
    <location>
        <begin position="28"/>
        <end position="47"/>
    </location>
</feature>
<dbReference type="EMBL" id="AP014961">
    <property type="protein sequence ID" value="BAS92195.1"/>
    <property type="molecule type" value="Genomic_DNA"/>
</dbReference>
<keyword evidence="1" id="KW-0472">Membrane</keyword>
<keyword evidence="3" id="KW-1185">Reference proteome</keyword>
<dbReference type="Proteomes" id="UP000059680">
    <property type="component" value="Chromosome 5"/>
</dbReference>
<keyword evidence="1" id="KW-1133">Transmembrane helix</keyword>
<sequence length="94" mass="10454">MDWTKAMTVTYQKSSFLMRVENPPSRTTVAQMVASVPMVFIALYKKAVQRRTVLRKSSGSNIFTFDDSSFVSPSAADESILVVDRTLAMAITLN</sequence>
<protein>
    <submittedName>
        <fullName evidence="2">Os05g0141033 protein</fullName>
    </submittedName>
</protein>
<keyword evidence="1" id="KW-0812">Transmembrane</keyword>
<reference evidence="2 3" key="2">
    <citation type="journal article" date="2013" name="Plant Cell Physiol.">
        <title>Rice Annotation Project Database (RAP-DB): an integrative and interactive database for rice genomics.</title>
        <authorList>
            <person name="Sakai H."/>
            <person name="Lee S.S."/>
            <person name="Tanaka T."/>
            <person name="Numa H."/>
            <person name="Kim J."/>
            <person name="Kawahara Y."/>
            <person name="Wakimoto H."/>
            <person name="Yang C.C."/>
            <person name="Iwamoto M."/>
            <person name="Abe T."/>
            <person name="Yamada Y."/>
            <person name="Muto A."/>
            <person name="Inokuchi H."/>
            <person name="Ikemura T."/>
            <person name="Matsumoto T."/>
            <person name="Sasaki T."/>
            <person name="Itoh T."/>
        </authorList>
    </citation>
    <scope>NUCLEOTIDE SEQUENCE [LARGE SCALE GENOMIC DNA]</scope>
    <source>
        <strain evidence="3">cv. Nipponbare</strain>
    </source>
</reference>
<dbReference type="PaxDb" id="39947-A0A0P0WHR2"/>
<dbReference type="InParanoid" id="A0A0P0WHR2"/>
<dbReference type="SMR" id="A0A0P0WHR2"/>
<name>A0A0P0WHR2_ORYSJ</name>
<evidence type="ECO:0000313" key="2">
    <source>
        <dbReference type="EMBL" id="BAS92195.1"/>
    </source>
</evidence>
<proteinExistence type="predicted"/>
<organism evidence="2 3">
    <name type="scientific">Oryza sativa subsp. japonica</name>
    <name type="common">Rice</name>
    <dbReference type="NCBI Taxonomy" id="39947"/>
    <lineage>
        <taxon>Eukaryota</taxon>
        <taxon>Viridiplantae</taxon>
        <taxon>Streptophyta</taxon>
        <taxon>Embryophyta</taxon>
        <taxon>Tracheophyta</taxon>
        <taxon>Spermatophyta</taxon>
        <taxon>Magnoliopsida</taxon>
        <taxon>Liliopsida</taxon>
        <taxon>Poales</taxon>
        <taxon>Poaceae</taxon>
        <taxon>BOP clade</taxon>
        <taxon>Oryzoideae</taxon>
        <taxon>Oryzeae</taxon>
        <taxon>Oryzinae</taxon>
        <taxon>Oryza</taxon>
        <taxon>Oryza sativa</taxon>
    </lineage>
</organism>
<dbReference type="AlphaFoldDB" id="A0A0P0WHR2"/>
<evidence type="ECO:0000256" key="1">
    <source>
        <dbReference type="SAM" id="Phobius"/>
    </source>
</evidence>
<reference evidence="3" key="1">
    <citation type="journal article" date="2005" name="Nature">
        <title>The map-based sequence of the rice genome.</title>
        <authorList>
            <consortium name="International rice genome sequencing project (IRGSP)"/>
            <person name="Matsumoto T."/>
            <person name="Wu J."/>
            <person name="Kanamori H."/>
            <person name="Katayose Y."/>
            <person name="Fujisawa M."/>
            <person name="Namiki N."/>
            <person name="Mizuno H."/>
            <person name="Yamamoto K."/>
            <person name="Antonio B.A."/>
            <person name="Baba T."/>
            <person name="Sakata K."/>
            <person name="Nagamura Y."/>
            <person name="Aoki H."/>
            <person name="Arikawa K."/>
            <person name="Arita K."/>
            <person name="Bito T."/>
            <person name="Chiden Y."/>
            <person name="Fujitsuka N."/>
            <person name="Fukunaka R."/>
            <person name="Hamada M."/>
            <person name="Harada C."/>
            <person name="Hayashi A."/>
            <person name="Hijishita S."/>
            <person name="Honda M."/>
            <person name="Hosokawa S."/>
            <person name="Ichikawa Y."/>
            <person name="Idonuma A."/>
            <person name="Iijima M."/>
            <person name="Ikeda M."/>
            <person name="Ikeno M."/>
            <person name="Ito K."/>
            <person name="Ito S."/>
            <person name="Ito T."/>
            <person name="Ito Y."/>
            <person name="Ito Y."/>
            <person name="Iwabuchi A."/>
            <person name="Kamiya K."/>
            <person name="Karasawa W."/>
            <person name="Kurita K."/>
            <person name="Katagiri S."/>
            <person name="Kikuta A."/>
            <person name="Kobayashi H."/>
            <person name="Kobayashi N."/>
            <person name="Machita K."/>
            <person name="Maehara T."/>
            <person name="Masukawa M."/>
            <person name="Mizubayashi T."/>
            <person name="Mukai Y."/>
            <person name="Nagasaki H."/>
            <person name="Nagata Y."/>
            <person name="Naito S."/>
            <person name="Nakashima M."/>
            <person name="Nakama Y."/>
            <person name="Nakamichi Y."/>
            <person name="Nakamura M."/>
            <person name="Meguro A."/>
            <person name="Negishi M."/>
            <person name="Ohta I."/>
            <person name="Ohta T."/>
            <person name="Okamoto M."/>
            <person name="Ono N."/>
            <person name="Saji S."/>
            <person name="Sakaguchi M."/>
            <person name="Sakai K."/>
            <person name="Shibata M."/>
            <person name="Shimokawa T."/>
            <person name="Song J."/>
            <person name="Takazaki Y."/>
            <person name="Terasawa K."/>
            <person name="Tsugane M."/>
            <person name="Tsuji K."/>
            <person name="Ueda S."/>
            <person name="Waki K."/>
            <person name="Yamagata H."/>
            <person name="Yamamoto M."/>
            <person name="Yamamoto S."/>
            <person name="Yamane H."/>
            <person name="Yoshiki S."/>
            <person name="Yoshihara R."/>
            <person name="Yukawa K."/>
            <person name="Zhong H."/>
            <person name="Yano M."/>
            <person name="Yuan Q."/>
            <person name="Ouyang S."/>
            <person name="Liu J."/>
            <person name="Jones K.M."/>
            <person name="Gansberger K."/>
            <person name="Moffat K."/>
            <person name="Hill J."/>
            <person name="Bera J."/>
            <person name="Fadrosh D."/>
            <person name="Jin S."/>
            <person name="Johri S."/>
            <person name="Kim M."/>
            <person name="Overton L."/>
            <person name="Reardon M."/>
            <person name="Tsitrin T."/>
            <person name="Vuong H."/>
            <person name="Weaver B."/>
            <person name="Ciecko A."/>
            <person name="Tallon L."/>
            <person name="Jackson J."/>
            <person name="Pai G."/>
            <person name="Aken S.V."/>
            <person name="Utterback T."/>
            <person name="Reidmuller S."/>
            <person name="Feldblyum T."/>
            <person name="Hsiao J."/>
            <person name="Zismann V."/>
            <person name="Iobst S."/>
            <person name="de Vazeille A.R."/>
            <person name="Buell C.R."/>
            <person name="Ying K."/>
            <person name="Li Y."/>
            <person name="Lu T."/>
            <person name="Huang Y."/>
            <person name="Zhao Q."/>
            <person name="Feng Q."/>
            <person name="Zhang L."/>
            <person name="Zhu J."/>
            <person name="Weng Q."/>
            <person name="Mu J."/>
            <person name="Lu Y."/>
            <person name="Fan D."/>
            <person name="Liu Y."/>
            <person name="Guan J."/>
            <person name="Zhang Y."/>
            <person name="Yu S."/>
            <person name="Liu X."/>
            <person name="Zhang Y."/>
            <person name="Hong G."/>
            <person name="Han B."/>
            <person name="Choisne N."/>
            <person name="Demange N."/>
            <person name="Orjeda G."/>
            <person name="Samain S."/>
            <person name="Cattolico L."/>
            <person name="Pelletier E."/>
            <person name="Couloux A."/>
            <person name="Segurens B."/>
            <person name="Wincker P."/>
            <person name="D'Hont A."/>
            <person name="Scarpelli C."/>
            <person name="Weissenbach J."/>
            <person name="Salanoubat M."/>
            <person name="Quetier F."/>
            <person name="Yu Y."/>
            <person name="Kim H.R."/>
            <person name="Rambo T."/>
            <person name="Currie J."/>
            <person name="Collura K."/>
            <person name="Luo M."/>
            <person name="Yang T."/>
            <person name="Ammiraju J.S.S."/>
            <person name="Engler F."/>
            <person name="Soderlund C."/>
            <person name="Wing R.A."/>
            <person name="Palmer L.E."/>
            <person name="de la Bastide M."/>
            <person name="Spiegel L."/>
            <person name="Nascimento L."/>
            <person name="Zutavern T."/>
            <person name="O'Shaughnessy A."/>
            <person name="Dike S."/>
            <person name="Dedhia N."/>
            <person name="Preston R."/>
            <person name="Balija V."/>
            <person name="McCombie W.R."/>
            <person name="Chow T."/>
            <person name="Chen H."/>
            <person name="Chung M."/>
            <person name="Chen C."/>
            <person name="Shaw J."/>
            <person name="Wu H."/>
            <person name="Hsiao K."/>
            <person name="Chao Y."/>
            <person name="Chu M."/>
            <person name="Cheng C."/>
            <person name="Hour A."/>
            <person name="Lee P."/>
            <person name="Lin S."/>
            <person name="Lin Y."/>
            <person name="Liou J."/>
            <person name="Liu S."/>
            <person name="Hsing Y."/>
            <person name="Raghuvanshi S."/>
            <person name="Mohanty A."/>
            <person name="Bharti A.K."/>
            <person name="Gaur A."/>
            <person name="Gupta V."/>
            <person name="Kumar D."/>
            <person name="Ravi V."/>
            <person name="Vij S."/>
            <person name="Kapur A."/>
            <person name="Khurana P."/>
            <person name="Khurana P."/>
            <person name="Khurana J.P."/>
            <person name="Tyagi A.K."/>
            <person name="Gaikwad K."/>
            <person name="Singh A."/>
            <person name="Dalal V."/>
            <person name="Srivastava S."/>
            <person name="Dixit A."/>
            <person name="Pal A.K."/>
            <person name="Ghazi I.A."/>
            <person name="Yadav M."/>
            <person name="Pandit A."/>
            <person name="Bhargava A."/>
            <person name="Sureshbabu K."/>
            <person name="Batra K."/>
            <person name="Sharma T.R."/>
            <person name="Mohapatra T."/>
            <person name="Singh N.K."/>
            <person name="Messing J."/>
            <person name="Nelson A.B."/>
            <person name="Fuks G."/>
            <person name="Kavchok S."/>
            <person name="Keizer G."/>
            <person name="Linton E."/>
            <person name="Llaca V."/>
            <person name="Song R."/>
            <person name="Tanyolac B."/>
            <person name="Young S."/>
            <person name="Ho-Il K."/>
            <person name="Hahn J.H."/>
            <person name="Sangsakoo G."/>
            <person name="Vanavichit A."/>
            <person name="de Mattos Luiz.A.T."/>
            <person name="Zimmer P.D."/>
            <person name="Malone G."/>
            <person name="Dellagostin O."/>
            <person name="de Oliveira A.C."/>
            <person name="Bevan M."/>
            <person name="Bancroft I."/>
            <person name="Minx P."/>
            <person name="Cordum H."/>
            <person name="Wilson R."/>
            <person name="Cheng Z."/>
            <person name="Jin W."/>
            <person name="Jiang J."/>
            <person name="Leong S.A."/>
            <person name="Iwama H."/>
            <person name="Gojobori T."/>
            <person name="Itoh T."/>
            <person name="Niimura Y."/>
            <person name="Fujii Y."/>
            <person name="Habara T."/>
            <person name="Sakai H."/>
            <person name="Sato Y."/>
            <person name="Wilson G."/>
            <person name="Kumar K."/>
            <person name="McCouch S."/>
            <person name="Juretic N."/>
            <person name="Hoen D."/>
            <person name="Wright S."/>
            <person name="Bruskiewich R."/>
            <person name="Bureau T."/>
            <person name="Miyao A."/>
            <person name="Hirochika H."/>
            <person name="Nishikawa T."/>
            <person name="Kadowaki K."/>
            <person name="Sugiura M."/>
            <person name="Burr B."/>
            <person name="Sasaki T."/>
        </authorList>
    </citation>
    <scope>NUCLEOTIDE SEQUENCE [LARGE SCALE GENOMIC DNA]</scope>
    <source>
        <strain evidence="3">cv. Nipponbare</strain>
    </source>
</reference>
<gene>
    <name evidence="2" type="ordered locus">Os05g0141033</name>
    <name evidence="2" type="ORF">OSNPB_050141033</name>
</gene>
<accession>A0A0P0WHR2</accession>
<evidence type="ECO:0000313" key="3">
    <source>
        <dbReference type="Proteomes" id="UP000059680"/>
    </source>
</evidence>